<dbReference type="AlphaFoldDB" id="A0A5C5WKV2"/>
<organism evidence="2 3">
    <name type="scientific">Rubripirellula amarantea</name>
    <dbReference type="NCBI Taxonomy" id="2527999"/>
    <lineage>
        <taxon>Bacteria</taxon>
        <taxon>Pseudomonadati</taxon>
        <taxon>Planctomycetota</taxon>
        <taxon>Planctomycetia</taxon>
        <taxon>Pirellulales</taxon>
        <taxon>Pirellulaceae</taxon>
        <taxon>Rubripirellula</taxon>
    </lineage>
</organism>
<keyword evidence="3" id="KW-1185">Reference proteome</keyword>
<dbReference type="Proteomes" id="UP000316598">
    <property type="component" value="Unassembled WGS sequence"/>
</dbReference>
<keyword evidence="1" id="KW-0472">Membrane</keyword>
<comment type="caution">
    <text evidence="2">The sequence shown here is derived from an EMBL/GenBank/DDBJ whole genome shotgun (WGS) entry which is preliminary data.</text>
</comment>
<protein>
    <submittedName>
        <fullName evidence="2">Uncharacterized protein</fullName>
    </submittedName>
</protein>
<evidence type="ECO:0000313" key="3">
    <source>
        <dbReference type="Proteomes" id="UP000316598"/>
    </source>
</evidence>
<evidence type="ECO:0000256" key="1">
    <source>
        <dbReference type="SAM" id="Phobius"/>
    </source>
</evidence>
<gene>
    <name evidence="2" type="ORF">Pla22_40770</name>
</gene>
<keyword evidence="1" id="KW-1133">Transmembrane helix</keyword>
<keyword evidence="1" id="KW-0812">Transmembrane</keyword>
<evidence type="ECO:0000313" key="2">
    <source>
        <dbReference type="EMBL" id="TWT51300.1"/>
    </source>
</evidence>
<accession>A0A5C5WKV2</accession>
<dbReference type="InterPro" id="IPR038377">
    <property type="entry name" value="Na/Glc_symporter_sf"/>
</dbReference>
<feature type="transmembrane region" description="Helical" evidence="1">
    <location>
        <begin position="48"/>
        <end position="65"/>
    </location>
</feature>
<dbReference type="Gene3D" id="1.20.1730.10">
    <property type="entry name" value="Sodium/glucose cotransporter"/>
    <property type="match status" value="1"/>
</dbReference>
<name>A0A5C5WKV2_9BACT</name>
<reference evidence="2 3" key="1">
    <citation type="submission" date="2019-02" db="EMBL/GenBank/DDBJ databases">
        <title>Deep-cultivation of Planctomycetes and their phenomic and genomic characterization uncovers novel biology.</title>
        <authorList>
            <person name="Wiegand S."/>
            <person name="Jogler M."/>
            <person name="Boedeker C."/>
            <person name="Pinto D."/>
            <person name="Vollmers J."/>
            <person name="Rivas-Marin E."/>
            <person name="Kohn T."/>
            <person name="Peeters S.H."/>
            <person name="Heuer A."/>
            <person name="Rast P."/>
            <person name="Oberbeckmann S."/>
            <person name="Bunk B."/>
            <person name="Jeske O."/>
            <person name="Meyerdierks A."/>
            <person name="Storesund J.E."/>
            <person name="Kallscheuer N."/>
            <person name="Luecker S."/>
            <person name="Lage O.M."/>
            <person name="Pohl T."/>
            <person name="Merkel B.J."/>
            <person name="Hornburger P."/>
            <person name="Mueller R.-W."/>
            <person name="Bruemmer F."/>
            <person name="Labrenz M."/>
            <person name="Spormann A.M."/>
            <person name="Op Den Camp H."/>
            <person name="Overmann J."/>
            <person name="Amann R."/>
            <person name="Jetten M.S.M."/>
            <person name="Mascher T."/>
            <person name="Medema M.H."/>
            <person name="Devos D.P."/>
            <person name="Kaster A.-K."/>
            <person name="Ovreas L."/>
            <person name="Rohde M."/>
            <person name="Galperin M.Y."/>
            <person name="Jogler C."/>
        </authorList>
    </citation>
    <scope>NUCLEOTIDE SEQUENCE [LARGE SCALE GENOMIC DNA]</scope>
    <source>
        <strain evidence="2 3">Pla22</strain>
    </source>
</reference>
<feature type="transmembrane region" description="Helical" evidence="1">
    <location>
        <begin position="20"/>
        <end position="41"/>
    </location>
</feature>
<proteinExistence type="predicted"/>
<feature type="transmembrane region" description="Helical" evidence="1">
    <location>
        <begin position="85"/>
        <end position="103"/>
    </location>
</feature>
<sequence length="113" mass="12143">MGTKMVLSLVQWTESLLDVWWLLSGVLGAGIVGLFLLGLLVPTLNSTCALIVLSVGMLIIAWMVISTTDHWPSSCSSLASPFHPYLVIVMGPLAMIVLGRLVAASNERAIYTE</sequence>
<dbReference type="EMBL" id="SJPI01000002">
    <property type="protein sequence ID" value="TWT51300.1"/>
    <property type="molecule type" value="Genomic_DNA"/>
</dbReference>